<evidence type="ECO:0000313" key="3">
    <source>
        <dbReference type="Proteomes" id="UP000199766"/>
    </source>
</evidence>
<dbReference type="Gene3D" id="3.40.190.10">
    <property type="entry name" value="Periplasmic binding protein-like II"/>
    <property type="match status" value="1"/>
</dbReference>
<sequence length="333" mass="36049">MEHFHIQRRQWLQVGALATGSALLGAPAWARTDYPTKPIKLIVPFNSGGATDIVARSIGEKLATRMGQPVLVDNRAGGSGVTGTDFALKSAPDGYTFLISLGTTMLINQFLYSKLPYHPQRDQALMTQIALAPVTLLVNPKLQVNNATELWSHITRNKGKLSYGSWGSGSYSHLACAWISHNLAADMTHAPYKGEAPMMQDLAGGQIDMAFASLQAAKPHIDSGRVKVLAVTGEQRMAALPQAATLIEQGIKDEIFRISGWLGMSAPARTPTDVLQQVTAEVRAIITLPEIRQRIQTMGFIPVGNTSEQFAAVIQNDAPIWERVVKLSGAKLD</sequence>
<keyword evidence="3" id="KW-1185">Reference proteome</keyword>
<reference evidence="2 3" key="1">
    <citation type="submission" date="2016-10" db="EMBL/GenBank/DDBJ databases">
        <authorList>
            <person name="de Groot N.N."/>
        </authorList>
    </citation>
    <scope>NUCLEOTIDE SEQUENCE [LARGE SCALE GENOMIC DNA]</scope>
    <source>
        <strain evidence="2 3">ATCC 35958</strain>
    </source>
</reference>
<gene>
    <name evidence="2" type="ORF">SAMN02982919_03135</name>
</gene>
<dbReference type="InterPro" id="IPR006311">
    <property type="entry name" value="TAT_signal"/>
</dbReference>
<dbReference type="OrthoDB" id="8678477at2"/>
<evidence type="ECO:0000313" key="2">
    <source>
        <dbReference type="EMBL" id="SER84168.1"/>
    </source>
</evidence>
<dbReference type="PIRSF" id="PIRSF017082">
    <property type="entry name" value="YflP"/>
    <property type="match status" value="1"/>
</dbReference>
<evidence type="ECO:0000256" key="1">
    <source>
        <dbReference type="ARBA" id="ARBA00006987"/>
    </source>
</evidence>
<comment type="similarity">
    <text evidence="1">Belongs to the UPF0065 (bug) family.</text>
</comment>
<accession>A0A1H9SH04</accession>
<proteinExistence type="inferred from homology"/>
<dbReference type="PROSITE" id="PS51318">
    <property type="entry name" value="TAT"/>
    <property type="match status" value="1"/>
</dbReference>
<dbReference type="InterPro" id="IPR042100">
    <property type="entry name" value="Bug_dom1"/>
</dbReference>
<dbReference type="Pfam" id="PF03401">
    <property type="entry name" value="TctC"/>
    <property type="match status" value="1"/>
</dbReference>
<dbReference type="Gene3D" id="3.40.190.150">
    <property type="entry name" value="Bordetella uptake gene, domain 1"/>
    <property type="match status" value="1"/>
</dbReference>
<dbReference type="PANTHER" id="PTHR42928:SF5">
    <property type="entry name" value="BLR1237 PROTEIN"/>
    <property type="match status" value="1"/>
</dbReference>
<dbReference type="InterPro" id="IPR005064">
    <property type="entry name" value="BUG"/>
</dbReference>
<dbReference type="STRING" id="180197.SAMN02982919_03135"/>
<dbReference type="PANTHER" id="PTHR42928">
    <property type="entry name" value="TRICARBOXYLATE-BINDING PROTEIN"/>
    <property type="match status" value="1"/>
</dbReference>
<dbReference type="SUPFAM" id="SSF53850">
    <property type="entry name" value="Periplasmic binding protein-like II"/>
    <property type="match status" value="1"/>
</dbReference>
<dbReference type="AlphaFoldDB" id="A0A1H9SH04"/>
<protein>
    <submittedName>
        <fullName evidence="2">Tripartite-type tricarboxylate transporter, receptor component TctC</fullName>
    </submittedName>
</protein>
<name>A0A1H9SH04_9BURK</name>
<keyword evidence="2" id="KW-0675">Receptor</keyword>
<dbReference type="Proteomes" id="UP000199766">
    <property type="component" value="Unassembled WGS sequence"/>
</dbReference>
<dbReference type="RefSeq" id="WP_091459245.1">
    <property type="nucleotide sequence ID" value="NZ_FOGD01000018.1"/>
</dbReference>
<dbReference type="EMBL" id="FOGD01000018">
    <property type="protein sequence ID" value="SER84168.1"/>
    <property type="molecule type" value="Genomic_DNA"/>
</dbReference>
<organism evidence="2 3">
    <name type="scientific">Giesbergeria anulus</name>
    <dbReference type="NCBI Taxonomy" id="180197"/>
    <lineage>
        <taxon>Bacteria</taxon>
        <taxon>Pseudomonadati</taxon>
        <taxon>Pseudomonadota</taxon>
        <taxon>Betaproteobacteria</taxon>
        <taxon>Burkholderiales</taxon>
        <taxon>Comamonadaceae</taxon>
        <taxon>Giesbergeria</taxon>
    </lineage>
</organism>
<dbReference type="CDD" id="cd07012">
    <property type="entry name" value="PBP2_Bug_TTT"/>
    <property type="match status" value="1"/>
</dbReference>